<dbReference type="OrthoDB" id="40134at2759"/>
<evidence type="ECO:0000313" key="8">
    <source>
        <dbReference type="EMBL" id="ORY96955.1"/>
    </source>
</evidence>
<dbReference type="InParanoid" id="A0A1X2HDR3"/>
<dbReference type="Pfam" id="PF01490">
    <property type="entry name" value="Aa_trans"/>
    <property type="match status" value="1"/>
</dbReference>
<evidence type="ECO:0000259" key="7">
    <source>
        <dbReference type="Pfam" id="PF01490"/>
    </source>
</evidence>
<evidence type="ECO:0000256" key="5">
    <source>
        <dbReference type="ARBA" id="ARBA00023136"/>
    </source>
</evidence>
<keyword evidence="5 6" id="KW-0472">Membrane</keyword>
<feature type="transmembrane region" description="Helical" evidence="6">
    <location>
        <begin position="99"/>
        <end position="122"/>
    </location>
</feature>
<dbReference type="STRING" id="13706.A0A1X2HDR3"/>
<organism evidence="8 9">
    <name type="scientific">Syncephalastrum racemosum</name>
    <name type="common">Filamentous fungus</name>
    <dbReference type="NCBI Taxonomy" id="13706"/>
    <lineage>
        <taxon>Eukaryota</taxon>
        <taxon>Fungi</taxon>
        <taxon>Fungi incertae sedis</taxon>
        <taxon>Mucoromycota</taxon>
        <taxon>Mucoromycotina</taxon>
        <taxon>Mucoromycetes</taxon>
        <taxon>Mucorales</taxon>
        <taxon>Syncephalastraceae</taxon>
        <taxon>Syncephalastrum</taxon>
    </lineage>
</organism>
<dbReference type="OMA" id="FGENTNP"/>
<gene>
    <name evidence="8" type="ORF">BCR43DRAFT_439588</name>
</gene>
<feature type="transmembrane region" description="Helical" evidence="6">
    <location>
        <begin position="286"/>
        <end position="315"/>
    </location>
</feature>
<reference evidence="8 9" key="1">
    <citation type="submission" date="2016-07" db="EMBL/GenBank/DDBJ databases">
        <title>Pervasive Adenine N6-methylation of Active Genes in Fungi.</title>
        <authorList>
            <consortium name="DOE Joint Genome Institute"/>
            <person name="Mondo S.J."/>
            <person name="Dannebaum R.O."/>
            <person name="Kuo R.C."/>
            <person name="Labutti K."/>
            <person name="Haridas S."/>
            <person name="Kuo A."/>
            <person name="Salamov A."/>
            <person name="Ahrendt S.R."/>
            <person name="Lipzen A."/>
            <person name="Sullivan W."/>
            <person name="Andreopoulos W.B."/>
            <person name="Clum A."/>
            <person name="Lindquist E."/>
            <person name="Daum C."/>
            <person name="Ramamoorthy G.K."/>
            <person name="Gryganskyi A."/>
            <person name="Culley D."/>
            <person name="Magnuson J.K."/>
            <person name="James T.Y."/>
            <person name="O'Malley M.A."/>
            <person name="Stajich J.E."/>
            <person name="Spatafora J.W."/>
            <person name="Visel A."/>
            <person name="Grigoriev I.V."/>
        </authorList>
    </citation>
    <scope>NUCLEOTIDE SEQUENCE [LARGE SCALE GENOMIC DNA]</scope>
    <source>
        <strain evidence="8 9">NRRL 2496</strain>
    </source>
</reference>
<feature type="transmembrane region" description="Helical" evidence="6">
    <location>
        <begin position="26"/>
        <end position="47"/>
    </location>
</feature>
<dbReference type="Proteomes" id="UP000242180">
    <property type="component" value="Unassembled WGS sequence"/>
</dbReference>
<evidence type="ECO:0000256" key="2">
    <source>
        <dbReference type="ARBA" id="ARBA00008066"/>
    </source>
</evidence>
<dbReference type="EMBL" id="MCGN01000005">
    <property type="protein sequence ID" value="ORY96955.1"/>
    <property type="molecule type" value="Genomic_DNA"/>
</dbReference>
<comment type="subcellular location">
    <subcellularLocation>
        <location evidence="1">Membrane</location>
        <topology evidence="1">Multi-pass membrane protein</topology>
    </subcellularLocation>
</comment>
<feature type="transmembrane region" description="Helical" evidence="6">
    <location>
        <begin position="210"/>
        <end position="230"/>
    </location>
</feature>
<evidence type="ECO:0000256" key="3">
    <source>
        <dbReference type="ARBA" id="ARBA00022692"/>
    </source>
</evidence>
<evidence type="ECO:0000256" key="6">
    <source>
        <dbReference type="SAM" id="Phobius"/>
    </source>
</evidence>
<feature type="transmembrane region" description="Helical" evidence="6">
    <location>
        <begin position="170"/>
        <end position="190"/>
    </location>
</feature>
<proteinExistence type="inferred from homology"/>
<feature type="transmembrane region" description="Helical" evidence="6">
    <location>
        <begin position="395"/>
        <end position="414"/>
    </location>
</feature>
<dbReference type="GO" id="GO:0015179">
    <property type="term" value="F:L-amino acid transmembrane transporter activity"/>
    <property type="evidence" value="ECO:0007669"/>
    <property type="project" value="TreeGrafter"/>
</dbReference>
<dbReference type="PANTHER" id="PTHR22950">
    <property type="entry name" value="AMINO ACID TRANSPORTER"/>
    <property type="match status" value="1"/>
</dbReference>
<feature type="transmembrane region" description="Helical" evidence="6">
    <location>
        <begin position="336"/>
        <end position="356"/>
    </location>
</feature>
<dbReference type="GO" id="GO:0005774">
    <property type="term" value="C:vacuolar membrane"/>
    <property type="evidence" value="ECO:0007669"/>
    <property type="project" value="TreeGrafter"/>
</dbReference>
<feature type="domain" description="Amino acid transporter transmembrane" evidence="7">
    <location>
        <begin position="22"/>
        <end position="415"/>
    </location>
</feature>
<evidence type="ECO:0000313" key="9">
    <source>
        <dbReference type="Proteomes" id="UP000242180"/>
    </source>
</evidence>
<protein>
    <submittedName>
        <fullName evidence="8">Transmembrane amino acid transporter protein-domain-containing protein</fullName>
    </submittedName>
</protein>
<feature type="transmembrane region" description="Helical" evidence="6">
    <location>
        <begin position="242"/>
        <end position="266"/>
    </location>
</feature>
<feature type="transmembrane region" description="Helical" evidence="6">
    <location>
        <begin position="142"/>
        <end position="158"/>
    </location>
</feature>
<comment type="similarity">
    <text evidence="2">Belongs to the amino acid/polyamine transporter 2 family.</text>
</comment>
<dbReference type="InterPro" id="IPR013057">
    <property type="entry name" value="AA_transpt_TM"/>
</dbReference>
<keyword evidence="4 6" id="KW-1133">Transmembrane helix</keyword>
<comment type="caution">
    <text evidence="8">The sequence shown here is derived from an EMBL/GenBank/DDBJ whole genome shotgun (WGS) entry which is preliminary data.</text>
</comment>
<dbReference type="AlphaFoldDB" id="A0A1X2HDR3"/>
<keyword evidence="3 6" id="KW-0812">Transmembrane</keyword>
<name>A0A1X2HDR3_SYNRA</name>
<evidence type="ECO:0000256" key="4">
    <source>
        <dbReference type="ARBA" id="ARBA00022989"/>
    </source>
</evidence>
<accession>A0A1X2HDR3</accession>
<keyword evidence="9" id="KW-1185">Reference proteome</keyword>
<evidence type="ECO:0000256" key="1">
    <source>
        <dbReference type="ARBA" id="ARBA00004141"/>
    </source>
</evidence>
<sequence>MSPTRRLSRVLCTAFFTENKHSSSHILAILCLRCVVAGTGILGIPHALSRSGWVGLVFLLLSAAMFQFCGILLIRCLTYRQPHRLSGFAEIGQVAFGKPGMIVGGVFSQLLLVFTPTLYLILAGDNVSRLANVVHLSIGREACTWILTAIIGIPYTLVRTMRDVSFMSFFACMATVCLLLVTTAVAVSDAQSETGASTAAHHDWALPENIPIAFSTFSFSFCGNVIFPQLEASMATPHRWPQVQLVATVCITVMYSLMGLLCYMVYGSEVFNPVFDSLPQGTAQNVAMIVTTVHVLLAIPMYLYVFTLSVEAWLFQQEASSPWRLFVKQHPFATRAVVRTAQISFCAVVAMFTPYFSDFMSLLGTIASESLTFVLPCVFWIKLAWTRREGQFRELLTCLIIAIAGTFCAVFGTADALKAFLQDFRK</sequence>
<feature type="transmembrane region" description="Helical" evidence="6">
    <location>
        <begin position="362"/>
        <end position="383"/>
    </location>
</feature>
<feature type="transmembrane region" description="Helical" evidence="6">
    <location>
        <begin position="53"/>
        <end position="78"/>
    </location>
</feature>
<dbReference type="PANTHER" id="PTHR22950:SF349">
    <property type="entry name" value="AMINO ACID TRANSPORTER TRANSMEMBRANE DOMAIN-CONTAINING PROTEIN"/>
    <property type="match status" value="1"/>
</dbReference>